<keyword evidence="3" id="KW-0926">Vacuole</keyword>
<evidence type="ECO:0000256" key="5">
    <source>
        <dbReference type="ARBA" id="ARBA00022989"/>
    </source>
</evidence>
<gene>
    <name evidence="9" type="ORF">F511_01846</name>
</gene>
<proteinExistence type="inferred from homology"/>
<keyword evidence="10" id="KW-1185">Reference proteome</keyword>
<dbReference type="GO" id="GO:0005774">
    <property type="term" value="C:vacuolar membrane"/>
    <property type="evidence" value="ECO:0007669"/>
    <property type="project" value="UniProtKB-SubCell"/>
</dbReference>
<dbReference type="PANTHER" id="PTHR31142">
    <property type="entry name" value="TOBAMOVIRUS MULTIPLICATION PROTEIN 1-LIKE ISOFORM X1"/>
    <property type="match status" value="1"/>
</dbReference>
<evidence type="ECO:0000256" key="4">
    <source>
        <dbReference type="ARBA" id="ARBA00022692"/>
    </source>
</evidence>
<comment type="similarity">
    <text evidence="2">Belongs to the plant tobamovirus multiplication TOM1 protein family.</text>
</comment>
<organism evidence="9 10">
    <name type="scientific">Dorcoceras hygrometricum</name>
    <dbReference type="NCBI Taxonomy" id="472368"/>
    <lineage>
        <taxon>Eukaryota</taxon>
        <taxon>Viridiplantae</taxon>
        <taxon>Streptophyta</taxon>
        <taxon>Embryophyta</taxon>
        <taxon>Tracheophyta</taxon>
        <taxon>Spermatophyta</taxon>
        <taxon>Magnoliopsida</taxon>
        <taxon>eudicotyledons</taxon>
        <taxon>Gunneridae</taxon>
        <taxon>Pentapetalae</taxon>
        <taxon>asterids</taxon>
        <taxon>lamiids</taxon>
        <taxon>Lamiales</taxon>
        <taxon>Gesneriaceae</taxon>
        <taxon>Didymocarpoideae</taxon>
        <taxon>Trichosporeae</taxon>
        <taxon>Loxocarpinae</taxon>
        <taxon>Dorcoceras</taxon>
    </lineage>
</organism>
<dbReference type="InterPro" id="IPR040226">
    <property type="entry name" value="THH1/TOM1/TOM3"/>
</dbReference>
<name>A0A2Z7D208_9LAMI</name>
<evidence type="ECO:0000256" key="6">
    <source>
        <dbReference type="ARBA" id="ARBA00023136"/>
    </source>
</evidence>
<dbReference type="Proteomes" id="UP000250235">
    <property type="component" value="Unassembled WGS sequence"/>
</dbReference>
<evidence type="ECO:0000313" key="9">
    <source>
        <dbReference type="EMBL" id="KZV51054.1"/>
    </source>
</evidence>
<protein>
    <submittedName>
        <fullName evidence="9">Tobamovirus multiplication protein 1-like</fullName>
    </submittedName>
</protein>
<feature type="transmembrane region" description="Helical" evidence="7">
    <location>
        <begin position="234"/>
        <end position="257"/>
    </location>
</feature>
<feature type="domain" description="THH1/TOM1/TOM3" evidence="8">
    <location>
        <begin position="215"/>
        <end position="308"/>
    </location>
</feature>
<evidence type="ECO:0000313" key="10">
    <source>
        <dbReference type="Proteomes" id="UP000250235"/>
    </source>
</evidence>
<evidence type="ECO:0000256" key="2">
    <source>
        <dbReference type="ARBA" id="ARBA00006779"/>
    </source>
</evidence>
<dbReference type="InterPro" id="IPR009457">
    <property type="entry name" value="THH1/TOM1/TOM3_dom"/>
</dbReference>
<evidence type="ECO:0000256" key="3">
    <source>
        <dbReference type="ARBA" id="ARBA00022554"/>
    </source>
</evidence>
<keyword evidence="5 7" id="KW-1133">Transmembrane helix</keyword>
<keyword evidence="6 7" id="KW-0472">Membrane</keyword>
<keyword evidence="4 7" id="KW-0812">Transmembrane</keyword>
<evidence type="ECO:0000259" key="8">
    <source>
        <dbReference type="Pfam" id="PF06454"/>
    </source>
</evidence>
<sequence length="381" mass="42285">MLELRDGSCYPKEVVGVDIGLACVDGVIAIVAFYQCLGSELCAGKWNGLKLFLEIELCLAKDDKDSFKEFQSWVDPPKGYLLYFGLTPIAACKDWVCWSQSCGFIIMALPKILFVAAFLLLLSFWVDLCHQTNDDEEDEGCSPREALLEKISKTDYSASCCSNFCTFRLIEVGSRQKVVILVTIVVTAFMVASSLLIWIGMGKNPIDSVVVAQAGLVLFLKMRKVRSERSSSEMWKVAGLAIVCVVCFTSSACVALATNIPLLYHWRGQQMDGVYTALLQVLYYFIGSTVPSAFVLFEMRELPPLLTTKEQEETSSLAFVSDDSVSTHPQRWITSTIVQNQVLITASLCLMERLNRHTAHTILCSKLLKSSPMQVSRASPI</sequence>
<feature type="transmembrane region" description="Helical" evidence="7">
    <location>
        <begin position="178"/>
        <end position="199"/>
    </location>
</feature>
<feature type="transmembrane region" description="Helical" evidence="7">
    <location>
        <begin position="277"/>
        <end position="297"/>
    </location>
</feature>
<dbReference type="Pfam" id="PF06454">
    <property type="entry name" value="THH1_TOM1-3_dom"/>
    <property type="match status" value="1"/>
</dbReference>
<evidence type="ECO:0000256" key="1">
    <source>
        <dbReference type="ARBA" id="ARBA00004128"/>
    </source>
</evidence>
<dbReference type="EMBL" id="KQ992022">
    <property type="protein sequence ID" value="KZV51054.1"/>
    <property type="molecule type" value="Genomic_DNA"/>
</dbReference>
<accession>A0A2Z7D208</accession>
<comment type="subcellular location">
    <subcellularLocation>
        <location evidence="1">Vacuole membrane</location>
        <topology evidence="1">Multi-pass membrane protein</topology>
    </subcellularLocation>
</comment>
<reference evidence="9 10" key="1">
    <citation type="journal article" date="2015" name="Proc. Natl. Acad. Sci. U.S.A.">
        <title>The resurrection genome of Boea hygrometrica: A blueprint for survival of dehydration.</title>
        <authorList>
            <person name="Xiao L."/>
            <person name="Yang G."/>
            <person name="Zhang L."/>
            <person name="Yang X."/>
            <person name="Zhao S."/>
            <person name="Ji Z."/>
            <person name="Zhou Q."/>
            <person name="Hu M."/>
            <person name="Wang Y."/>
            <person name="Chen M."/>
            <person name="Xu Y."/>
            <person name="Jin H."/>
            <person name="Xiao X."/>
            <person name="Hu G."/>
            <person name="Bao F."/>
            <person name="Hu Y."/>
            <person name="Wan P."/>
            <person name="Li L."/>
            <person name="Deng X."/>
            <person name="Kuang T."/>
            <person name="Xiang C."/>
            <person name="Zhu J.K."/>
            <person name="Oliver M.J."/>
            <person name="He Y."/>
        </authorList>
    </citation>
    <scope>NUCLEOTIDE SEQUENCE [LARGE SCALE GENOMIC DNA]</scope>
    <source>
        <strain evidence="10">cv. XS01</strain>
    </source>
</reference>
<feature type="transmembrane region" description="Helical" evidence="7">
    <location>
        <begin position="104"/>
        <end position="126"/>
    </location>
</feature>
<dbReference type="OrthoDB" id="747122at2759"/>
<evidence type="ECO:0000256" key="7">
    <source>
        <dbReference type="SAM" id="Phobius"/>
    </source>
</evidence>
<dbReference type="PANTHER" id="PTHR31142:SF4">
    <property type="entry name" value="OS01G0751300 PROTEIN"/>
    <property type="match status" value="1"/>
</dbReference>
<dbReference type="AlphaFoldDB" id="A0A2Z7D208"/>